<dbReference type="WBParaSite" id="SPAL_0000844000.1">
    <property type="protein sequence ID" value="SPAL_0000844000.1"/>
    <property type="gene ID" value="SPAL_0000844000"/>
</dbReference>
<sequence>MDPKETESQVEKKNRRMRAAKESANLKMKINLRNENSPRIIEQNDDIGEKNDDLTGDLLDDDGKSIIEIDEDAAALNKEITNHFENEVMTNTNFHLNESYQWDEDDVFSRTYKEIRRMPSTQKKSILSKLENLIQESNSGNSLHRRESLESSNSNQHFFDKKRQRERISSVPEGYRPPNFYNQGPPNDSYYQWLMHQQMMHQFNPNIPLAERYDEKEPFTEFAIRFRTKLRFIYIPEAFLKDYLKLHLSGRPLRECNDNDDLDFEETMQFLTRNFRGSLSADSAYRRIKLIKCTDPKDFEKYCKEIDNLCNIAYADESRKRLLERKKHHILELLPENLRIILKYSNLINTVEDLIVAGNDVWRVNKFQKKEESVKESDKDDVKPTKTNSYCGKPNHDDKEYKNKLRDEQKEKGKSTTIINSCIIDETPTSEITKLPCVQVELNDSIKTIALIDSSSQRTIIPYELAQELDVKLSDGESRCTTFNNHATNLKKAKDYIKIKLSKDYNVSVTPLIADGMNQTYFDIILGADVIMSSETKFEINKNVVKIRDDSEVPLIYPHVSDENFNNRDAVYIYSTNHAVSKGEFKRLTEDNYPDFINKSKLTRKDQEKDIKLLKTLKLTIRIPEDKEKLILVQIPNKKDGQENWVPYVPKEMVNIVLKFAHEFYGHQKWNKVTELLLNKCYFIEMKRKIKKYIKKNNKACLSEDTTFHRKPLVSQTTEPNTPTESLCIDTIGTLTLPNSKSNIYCESTNKENTCNTAKGRC</sequence>
<name>A0A0N5BRD9_STREA</name>
<dbReference type="Gene3D" id="1.10.340.70">
    <property type="match status" value="1"/>
</dbReference>
<feature type="region of interest" description="Disordered" evidence="1">
    <location>
        <begin position="137"/>
        <end position="182"/>
    </location>
</feature>
<dbReference type="AlphaFoldDB" id="A0A0N5BRD9"/>
<dbReference type="Gene3D" id="2.40.70.10">
    <property type="entry name" value="Acid Proteases"/>
    <property type="match status" value="1"/>
</dbReference>
<feature type="region of interest" description="Disordered" evidence="1">
    <location>
        <begin position="1"/>
        <end position="22"/>
    </location>
</feature>
<evidence type="ECO:0000313" key="4">
    <source>
        <dbReference type="WBParaSite" id="SPAL_0000844000.1"/>
    </source>
</evidence>
<protein>
    <submittedName>
        <fullName evidence="4">Integrase_H2C2 domain-containing protein</fullName>
    </submittedName>
</protein>
<feature type="compositionally biased region" description="Basic and acidic residues" evidence="1">
    <location>
        <begin position="1"/>
        <end position="12"/>
    </location>
</feature>
<feature type="compositionally biased region" description="Basic and acidic residues" evidence="1">
    <location>
        <begin position="373"/>
        <end position="384"/>
    </location>
</feature>
<dbReference type="Pfam" id="PF17921">
    <property type="entry name" value="Integrase_H2C2"/>
    <property type="match status" value="1"/>
</dbReference>
<dbReference type="InterPro" id="IPR041588">
    <property type="entry name" value="Integrase_H2C2"/>
</dbReference>
<feature type="domain" description="Integrase zinc-binding" evidence="2">
    <location>
        <begin position="649"/>
        <end position="695"/>
    </location>
</feature>
<proteinExistence type="predicted"/>
<reference evidence="4" key="1">
    <citation type="submission" date="2017-02" db="UniProtKB">
        <authorList>
            <consortium name="WormBaseParasite"/>
        </authorList>
    </citation>
    <scope>IDENTIFICATION</scope>
</reference>
<dbReference type="Proteomes" id="UP000046392">
    <property type="component" value="Unplaced"/>
</dbReference>
<dbReference type="InterPro" id="IPR021109">
    <property type="entry name" value="Peptidase_aspartic_dom_sf"/>
</dbReference>
<evidence type="ECO:0000256" key="1">
    <source>
        <dbReference type="SAM" id="MobiDB-lite"/>
    </source>
</evidence>
<feature type="compositionally biased region" description="Basic and acidic residues" evidence="1">
    <location>
        <begin position="158"/>
        <end position="168"/>
    </location>
</feature>
<organism evidence="3 4">
    <name type="scientific">Strongyloides papillosus</name>
    <name type="common">Intestinal threadworm</name>
    <dbReference type="NCBI Taxonomy" id="174720"/>
    <lineage>
        <taxon>Eukaryota</taxon>
        <taxon>Metazoa</taxon>
        <taxon>Ecdysozoa</taxon>
        <taxon>Nematoda</taxon>
        <taxon>Chromadorea</taxon>
        <taxon>Rhabditida</taxon>
        <taxon>Tylenchina</taxon>
        <taxon>Panagrolaimomorpha</taxon>
        <taxon>Strongyloidoidea</taxon>
        <taxon>Strongyloididae</taxon>
        <taxon>Strongyloides</taxon>
    </lineage>
</organism>
<keyword evidence="3" id="KW-1185">Reference proteome</keyword>
<accession>A0A0N5BRD9</accession>
<feature type="compositionally biased region" description="Basic and acidic residues" evidence="1">
    <location>
        <begin position="394"/>
        <end position="412"/>
    </location>
</feature>
<feature type="region of interest" description="Disordered" evidence="1">
    <location>
        <begin position="373"/>
        <end position="412"/>
    </location>
</feature>
<evidence type="ECO:0000313" key="3">
    <source>
        <dbReference type="Proteomes" id="UP000046392"/>
    </source>
</evidence>
<evidence type="ECO:0000259" key="2">
    <source>
        <dbReference type="Pfam" id="PF17921"/>
    </source>
</evidence>